<dbReference type="SUPFAM" id="SSF47616">
    <property type="entry name" value="GST C-terminal domain-like"/>
    <property type="match status" value="1"/>
</dbReference>
<evidence type="ECO:0000256" key="1">
    <source>
        <dbReference type="ARBA" id="ARBA00007409"/>
    </source>
</evidence>
<dbReference type="Gene3D" id="3.40.30.10">
    <property type="entry name" value="Glutaredoxin"/>
    <property type="match status" value="1"/>
</dbReference>
<dbReference type="Gene3D" id="1.20.1050.10">
    <property type="match status" value="1"/>
</dbReference>
<keyword evidence="5" id="KW-1185">Reference proteome</keyword>
<evidence type="ECO:0000259" key="3">
    <source>
        <dbReference type="PROSITE" id="PS50405"/>
    </source>
</evidence>
<dbReference type="SFLD" id="SFLDS00019">
    <property type="entry name" value="Glutathione_Transferase_(cytos"/>
    <property type="match status" value="1"/>
</dbReference>
<sequence>MERLVRHQQKLQFSPSSHYHCFFLHLQAQFPSLGKLQRKKLPLPLHPSYKCYPVLSFCSIKKKNLYFAASTTITTPTTVAAGASPARLHLRQNFRLLSAKVEAEMASKIQLYSLATPNGMKIGIALEEMGLEYDAHLINIMKSDQFTPEFIAVNPNSKIPAIVDPDGPDGKPFNVFESGAILLYLADKTGKFLSHDPRLKWETIQWLFFQMAGVGPMFGQFGHFFRFAKEKCKDPYPVERYATESKRLLGVLEKRLEGREYLIDDGYSIADMATVPWVYSASNHPETKAKLEIDSLPNVTAWVQRCITRPATAKGMTVCKLS</sequence>
<dbReference type="PANTHER" id="PTHR44051">
    <property type="entry name" value="GLUTATHIONE S-TRANSFERASE-RELATED"/>
    <property type="match status" value="1"/>
</dbReference>
<dbReference type="SFLD" id="SFLDG00358">
    <property type="entry name" value="Main_(cytGST)"/>
    <property type="match status" value="1"/>
</dbReference>
<evidence type="ECO:0000313" key="5">
    <source>
        <dbReference type="Proteomes" id="UP001497444"/>
    </source>
</evidence>
<dbReference type="InterPro" id="IPR004046">
    <property type="entry name" value="GST_C"/>
</dbReference>
<dbReference type="InterPro" id="IPR040079">
    <property type="entry name" value="Glutathione_S-Trfase"/>
</dbReference>
<dbReference type="PROSITE" id="PS50404">
    <property type="entry name" value="GST_NTER"/>
    <property type="match status" value="1"/>
</dbReference>
<dbReference type="InterPro" id="IPR036282">
    <property type="entry name" value="Glutathione-S-Trfase_C_sf"/>
</dbReference>
<evidence type="ECO:0000259" key="2">
    <source>
        <dbReference type="PROSITE" id="PS50404"/>
    </source>
</evidence>
<comment type="similarity">
    <text evidence="1">Belongs to the GST superfamily.</text>
</comment>
<proteinExistence type="inferred from homology"/>
<dbReference type="CDD" id="cd03048">
    <property type="entry name" value="GST_N_Ure2p_like"/>
    <property type="match status" value="1"/>
</dbReference>
<dbReference type="InterPro" id="IPR036249">
    <property type="entry name" value="Thioredoxin-like_sf"/>
</dbReference>
<dbReference type="SFLD" id="SFLDG01151">
    <property type="entry name" value="Main.2:_Nu-like"/>
    <property type="match status" value="1"/>
</dbReference>
<dbReference type="PANTHER" id="PTHR44051:SF8">
    <property type="entry name" value="GLUTATHIONE S-TRANSFERASE GSTA"/>
    <property type="match status" value="1"/>
</dbReference>
<dbReference type="Pfam" id="PF13409">
    <property type="entry name" value="GST_N_2"/>
    <property type="match status" value="1"/>
</dbReference>
<reference evidence="4" key="1">
    <citation type="submission" date="2024-02" db="EMBL/GenBank/DDBJ databases">
        <authorList>
            <consortium name="ELIXIR-Norway"/>
            <consortium name="Elixir Norway"/>
        </authorList>
    </citation>
    <scope>NUCLEOTIDE SEQUENCE</scope>
</reference>
<dbReference type="PROSITE" id="PS50405">
    <property type="entry name" value="GST_CTER"/>
    <property type="match status" value="1"/>
</dbReference>
<gene>
    <name evidence="4" type="ORF">CSSPJE1EN1_LOCUS7676</name>
</gene>
<dbReference type="Pfam" id="PF00043">
    <property type="entry name" value="GST_C"/>
    <property type="match status" value="1"/>
</dbReference>
<name>A0ABP0W8J6_9BRYO</name>
<feature type="domain" description="GST N-terminal" evidence="2">
    <location>
        <begin position="106"/>
        <end position="193"/>
    </location>
</feature>
<feature type="domain" description="GST C-terminal" evidence="3">
    <location>
        <begin position="196"/>
        <end position="322"/>
    </location>
</feature>
<dbReference type="InterPro" id="IPR004045">
    <property type="entry name" value="Glutathione_S-Trfase_N"/>
</dbReference>
<organism evidence="4 5">
    <name type="scientific">Sphagnum jensenii</name>
    <dbReference type="NCBI Taxonomy" id="128206"/>
    <lineage>
        <taxon>Eukaryota</taxon>
        <taxon>Viridiplantae</taxon>
        <taxon>Streptophyta</taxon>
        <taxon>Embryophyta</taxon>
        <taxon>Bryophyta</taxon>
        <taxon>Sphagnophytina</taxon>
        <taxon>Sphagnopsida</taxon>
        <taxon>Sphagnales</taxon>
        <taxon>Sphagnaceae</taxon>
        <taxon>Sphagnum</taxon>
    </lineage>
</organism>
<dbReference type="InterPro" id="IPR010987">
    <property type="entry name" value="Glutathione-S-Trfase_C-like"/>
</dbReference>
<evidence type="ECO:0000313" key="4">
    <source>
        <dbReference type="EMBL" id="CAK9262198.1"/>
    </source>
</evidence>
<accession>A0ABP0W8J6</accession>
<evidence type="ECO:0008006" key="6">
    <source>
        <dbReference type="Google" id="ProtNLM"/>
    </source>
</evidence>
<dbReference type="SUPFAM" id="SSF52833">
    <property type="entry name" value="Thioredoxin-like"/>
    <property type="match status" value="1"/>
</dbReference>
<protein>
    <recommendedName>
        <fullName evidence="6">Glutathione S-transferase</fullName>
    </recommendedName>
</protein>
<dbReference type="EMBL" id="OZ020109">
    <property type="protein sequence ID" value="CAK9262198.1"/>
    <property type="molecule type" value="Genomic_DNA"/>
</dbReference>
<dbReference type="Proteomes" id="UP001497444">
    <property type="component" value="Chromosome 14"/>
</dbReference>